<gene>
    <name evidence="1" type="ORF">SAMN05421730_102040</name>
</gene>
<reference evidence="1 2" key="1">
    <citation type="submission" date="2016-09" db="EMBL/GenBank/DDBJ databases">
        <authorList>
            <person name="Capua I."/>
            <person name="De Benedictis P."/>
            <person name="Joannis T."/>
            <person name="Lombin L.H."/>
            <person name="Cattoli G."/>
        </authorList>
    </citation>
    <scope>NUCLEOTIDE SEQUENCE [LARGE SCALE GENOMIC DNA]</scope>
    <source>
        <strain evidence="1 2">GluBS11</strain>
    </source>
</reference>
<dbReference type="RefSeq" id="WP_091235426.1">
    <property type="nucleotide sequence ID" value="NZ_FMKA01000020.1"/>
</dbReference>
<sequence>MKVNVAKKSKKKELIKRVYFKGKEDFGIVCGDMCLLEWVGNSGFEKLQVLFADKKLCLKGPGFEAMIVFHEQANLEKMSQCKMKDVITKVIFEKS</sequence>
<name>A0A1D3TW63_9FIRM</name>
<dbReference type="AlphaFoldDB" id="A0A1D3TW63"/>
<dbReference type="Proteomes" id="UP000199315">
    <property type="component" value="Unassembled WGS sequence"/>
</dbReference>
<keyword evidence="2" id="KW-1185">Reference proteome</keyword>
<protein>
    <submittedName>
        <fullName evidence="1">Uncharacterized protein</fullName>
    </submittedName>
</protein>
<accession>A0A1D3TW63</accession>
<dbReference type="EMBL" id="FMKA01000020">
    <property type="protein sequence ID" value="SCP98429.1"/>
    <property type="molecule type" value="Genomic_DNA"/>
</dbReference>
<evidence type="ECO:0000313" key="1">
    <source>
        <dbReference type="EMBL" id="SCP98429.1"/>
    </source>
</evidence>
<proteinExistence type="predicted"/>
<evidence type="ECO:0000313" key="2">
    <source>
        <dbReference type="Proteomes" id="UP000199315"/>
    </source>
</evidence>
<organism evidence="1 2">
    <name type="scientific">Anaerobium acetethylicum</name>
    <dbReference type="NCBI Taxonomy" id="1619234"/>
    <lineage>
        <taxon>Bacteria</taxon>
        <taxon>Bacillati</taxon>
        <taxon>Bacillota</taxon>
        <taxon>Clostridia</taxon>
        <taxon>Lachnospirales</taxon>
        <taxon>Lachnospiraceae</taxon>
        <taxon>Anaerobium</taxon>
    </lineage>
</organism>